<feature type="transmembrane region" description="Helical" evidence="2">
    <location>
        <begin position="7"/>
        <end position="25"/>
    </location>
</feature>
<feature type="compositionally biased region" description="Polar residues" evidence="1">
    <location>
        <begin position="67"/>
        <end position="82"/>
    </location>
</feature>
<dbReference type="SUPFAM" id="SSF52540">
    <property type="entry name" value="P-loop containing nucleoside triphosphate hydrolases"/>
    <property type="match status" value="1"/>
</dbReference>
<keyword evidence="2" id="KW-0472">Membrane</keyword>
<dbReference type="Proteomes" id="UP000266841">
    <property type="component" value="Unassembled WGS sequence"/>
</dbReference>
<keyword evidence="2" id="KW-0812">Transmembrane</keyword>
<evidence type="ECO:0000313" key="4">
    <source>
        <dbReference type="Proteomes" id="UP000266841"/>
    </source>
</evidence>
<dbReference type="InterPro" id="IPR027417">
    <property type="entry name" value="P-loop_NTPase"/>
</dbReference>
<organism evidence="3 4">
    <name type="scientific">Thalassiosira oceanica</name>
    <name type="common">Marine diatom</name>
    <dbReference type="NCBI Taxonomy" id="159749"/>
    <lineage>
        <taxon>Eukaryota</taxon>
        <taxon>Sar</taxon>
        <taxon>Stramenopiles</taxon>
        <taxon>Ochrophyta</taxon>
        <taxon>Bacillariophyta</taxon>
        <taxon>Coscinodiscophyceae</taxon>
        <taxon>Thalassiosirophycidae</taxon>
        <taxon>Thalassiosirales</taxon>
        <taxon>Thalassiosiraceae</taxon>
        <taxon>Thalassiosira</taxon>
    </lineage>
</organism>
<evidence type="ECO:0000313" key="3">
    <source>
        <dbReference type="EMBL" id="EJK77943.1"/>
    </source>
</evidence>
<reference evidence="3 4" key="1">
    <citation type="journal article" date="2012" name="Genome Biol.">
        <title>Genome and low-iron response of an oceanic diatom adapted to chronic iron limitation.</title>
        <authorList>
            <person name="Lommer M."/>
            <person name="Specht M."/>
            <person name="Roy A.S."/>
            <person name="Kraemer L."/>
            <person name="Andreson R."/>
            <person name="Gutowska M.A."/>
            <person name="Wolf J."/>
            <person name="Bergner S.V."/>
            <person name="Schilhabel M.B."/>
            <person name="Klostermeier U.C."/>
            <person name="Beiko R.G."/>
            <person name="Rosenstiel P."/>
            <person name="Hippler M."/>
            <person name="Laroche J."/>
        </authorList>
    </citation>
    <scope>NUCLEOTIDE SEQUENCE [LARGE SCALE GENOMIC DNA]</scope>
    <source>
        <strain evidence="3 4">CCMP1005</strain>
    </source>
</reference>
<feature type="region of interest" description="Disordered" evidence="1">
    <location>
        <begin position="67"/>
        <end position="88"/>
    </location>
</feature>
<protein>
    <recommendedName>
        <fullName evidence="5">Sulfotransferase domain-containing protein</fullName>
    </recommendedName>
</protein>
<sequence>MRENGRIVAVILFVSLDMFLLWSAIESIEGDYHSSRPAARLPVVPSIRPEQMLAFSTLRTAGVALPSSQQLPTRSDISSQYGDTPVGSNDEACQEYRRLVPKSQRFLAVAGLFNTGTHLLGNLLVRNCQIDGHVKGTGMRMVVPWGKHNPPLTHRLRNVAKVGGKGVNQTSVLPVVVVKDPYHCSHWLHDSDHCPAIVNWNTIAPNAVTVKYALDFKNYKSHIEFWNEWNREYINASFPAIFVRFEDLLFDAERAITGLCKCVEGRRRRGGFRYVEESAKNSSTVSHQGANGLLSAIMRYGNPQKRLEGWTKEDWIYARDHLDWEIMARFKYSLPKWPGVQ</sequence>
<name>K0TGR1_THAOC</name>
<dbReference type="OrthoDB" id="41177at2759"/>
<dbReference type="OMA" id="HHEPREN"/>
<comment type="caution">
    <text evidence="3">The sequence shown here is derived from an EMBL/GenBank/DDBJ whole genome shotgun (WGS) entry which is preliminary data.</text>
</comment>
<evidence type="ECO:0000256" key="1">
    <source>
        <dbReference type="SAM" id="MobiDB-lite"/>
    </source>
</evidence>
<keyword evidence="4" id="KW-1185">Reference proteome</keyword>
<gene>
    <name evidence="3" type="ORF">THAOC_00187</name>
</gene>
<dbReference type="EMBL" id="AGNL01000200">
    <property type="protein sequence ID" value="EJK77943.1"/>
    <property type="molecule type" value="Genomic_DNA"/>
</dbReference>
<accession>K0TGR1</accession>
<evidence type="ECO:0008006" key="5">
    <source>
        <dbReference type="Google" id="ProtNLM"/>
    </source>
</evidence>
<keyword evidence="2" id="KW-1133">Transmembrane helix</keyword>
<proteinExistence type="predicted"/>
<dbReference type="AlphaFoldDB" id="K0TGR1"/>
<evidence type="ECO:0000256" key="2">
    <source>
        <dbReference type="SAM" id="Phobius"/>
    </source>
</evidence>